<evidence type="ECO:0000256" key="1">
    <source>
        <dbReference type="SAM" id="MobiDB-lite"/>
    </source>
</evidence>
<dbReference type="PIRSF" id="PIRSF018266">
    <property type="entry name" value="FecR"/>
    <property type="match status" value="1"/>
</dbReference>
<comment type="caution">
    <text evidence="5">The sequence shown here is derived from an EMBL/GenBank/DDBJ whole genome shotgun (WGS) entry which is preliminary data.</text>
</comment>
<dbReference type="InterPro" id="IPR032623">
    <property type="entry name" value="FecR_N"/>
</dbReference>
<dbReference type="InterPro" id="IPR006860">
    <property type="entry name" value="FecR"/>
</dbReference>
<dbReference type="Gene3D" id="2.60.120.1440">
    <property type="match status" value="1"/>
</dbReference>
<evidence type="ECO:0000259" key="3">
    <source>
        <dbReference type="Pfam" id="PF04773"/>
    </source>
</evidence>
<keyword evidence="2" id="KW-0472">Membrane</keyword>
<keyword evidence="2" id="KW-0812">Transmembrane</keyword>
<dbReference type="EMBL" id="WTYJ01000004">
    <property type="protein sequence ID" value="MXP00687.1"/>
    <property type="molecule type" value="Genomic_DNA"/>
</dbReference>
<feature type="region of interest" description="Disordered" evidence="1">
    <location>
        <begin position="255"/>
        <end position="283"/>
    </location>
</feature>
<gene>
    <name evidence="5" type="ORF">GRI97_16975</name>
</gene>
<sequence>MPARRRNRLASSGPTDSIDDQAAAWAVEAAHGDMTPEGRADLQEWLAADRRHRGAYMRARAWLIAAEEAVLATQGEDQHAQPARPASDNDNDGDVRERAAAEPQDRPLRRATSQWLKRTAAGGAAIAASLAVLMAAGIPLPLFGPAAPTEDAIQIVQLRDGSVARLSPDARIQVVLSDGIRNITLLSGKATFDVAKDKTRPFVVRSGDVYAQATGTVYSVSRIGRTGGTVKVLEGSVLVWPRDERDQAVRLQAGGTVTLDPGPTPIPTASQNPASPAAQPTRRLSTPDMAQISLDNVPIAQAAMRFNRVNSTKIIIGDAAIGDVRVIGHYKANDPEHFAQAAAIVSGGYVEHDNGNIVIKMK</sequence>
<evidence type="ECO:0000259" key="4">
    <source>
        <dbReference type="Pfam" id="PF16220"/>
    </source>
</evidence>
<evidence type="ECO:0000256" key="2">
    <source>
        <dbReference type="SAM" id="Phobius"/>
    </source>
</evidence>
<dbReference type="AlphaFoldDB" id="A0A6I4TXD6"/>
<keyword evidence="2" id="KW-1133">Transmembrane helix</keyword>
<keyword evidence="6" id="KW-1185">Reference proteome</keyword>
<dbReference type="Pfam" id="PF04773">
    <property type="entry name" value="FecR"/>
    <property type="match status" value="1"/>
</dbReference>
<organism evidence="5 6">
    <name type="scientific">Croceibacterium xixiisoli</name>
    <dbReference type="NCBI Taxonomy" id="1476466"/>
    <lineage>
        <taxon>Bacteria</taxon>
        <taxon>Pseudomonadati</taxon>
        <taxon>Pseudomonadota</taxon>
        <taxon>Alphaproteobacteria</taxon>
        <taxon>Sphingomonadales</taxon>
        <taxon>Erythrobacteraceae</taxon>
        <taxon>Croceibacterium</taxon>
    </lineage>
</organism>
<feature type="transmembrane region" description="Helical" evidence="2">
    <location>
        <begin position="119"/>
        <end position="143"/>
    </location>
</feature>
<dbReference type="InterPro" id="IPR012373">
    <property type="entry name" value="Ferrdict_sens_TM"/>
</dbReference>
<feature type="compositionally biased region" description="Basic and acidic residues" evidence="1">
    <location>
        <begin position="93"/>
        <end position="108"/>
    </location>
</feature>
<evidence type="ECO:0000313" key="6">
    <source>
        <dbReference type="Proteomes" id="UP000469430"/>
    </source>
</evidence>
<dbReference type="PANTHER" id="PTHR30273:SF2">
    <property type="entry name" value="PROTEIN FECR"/>
    <property type="match status" value="1"/>
</dbReference>
<feature type="region of interest" description="Disordered" evidence="1">
    <location>
        <begin position="73"/>
        <end position="111"/>
    </location>
</feature>
<dbReference type="Proteomes" id="UP000469430">
    <property type="component" value="Unassembled WGS sequence"/>
</dbReference>
<reference evidence="5 6" key="1">
    <citation type="submission" date="2019-12" db="EMBL/GenBank/DDBJ databases">
        <title>Genomic-based taxomic classification of the family Erythrobacteraceae.</title>
        <authorList>
            <person name="Xu L."/>
        </authorList>
    </citation>
    <scope>NUCLEOTIDE SEQUENCE [LARGE SCALE GENOMIC DNA]</scope>
    <source>
        <strain evidence="5 6">S36</strain>
    </source>
</reference>
<evidence type="ECO:0000313" key="5">
    <source>
        <dbReference type="EMBL" id="MXP00687.1"/>
    </source>
</evidence>
<name>A0A6I4TXD6_9SPHN</name>
<accession>A0A6I4TXD6</accession>
<dbReference type="GO" id="GO:0016989">
    <property type="term" value="F:sigma factor antagonist activity"/>
    <property type="evidence" value="ECO:0007669"/>
    <property type="project" value="TreeGrafter"/>
</dbReference>
<protein>
    <submittedName>
        <fullName evidence="5">DUF4880 domain-containing protein</fullName>
    </submittedName>
</protein>
<dbReference type="PANTHER" id="PTHR30273">
    <property type="entry name" value="PERIPLASMIC SIGNAL SENSOR AND SIGMA FACTOR ACTIVATOR FECR-RELATED"/>
    <property type="match status" value="1"/>
</dbReference>
<feature type="domain" description="FecR protein" evidence="3">
    <location>
        <begin position="151"/>
        <end position="237"/>
    </location>
</feature>
<dbReference type="Pfam" id="PF16220">
    <property type="entry name" value="DUF4880"/>
    <property type="match status" value="1"/>
</dbReference>
<feature type="domain" description="FecR N-terminal" evidence="4">
    <location>
        <begin position="20"/>
        <end position="60"/>
    </location>
</feature>
<proteinExistence type="predicted"/>
<feature type="compositionally biased region" description="Low complexity" evidence="1">
    <location>
        <begin position="267"/>
        <end position="281"/>
    </location>
</feature>